<reference evidence="2" key="1">
    <citation type="submission" date="2020-12" db="EMBL/GenBank/DDBJ databases">
        <authorList>
            <person name="Huq M.A."/>
        </authorList>
    </citation>
    <scope>NUCLEOTIDE SEQUENCE</scope>
    <source>
        <strain evidence="2">MAHUQ-46</strain>
    </source>
</reference>
<keyword evidence="3" id="KW-1185">Reference proteome</keyword>
<accession>A0A934J3F9</accession>
<evidence type="ECO:0000313" key="2">
    <source>
        <dbReference type="EMBL" id="MBJ6360919.1"/>
    </source>
</evidence>
<dbReference type="InterPro" id="IPR046028">
    <property type="entry name" value="DUF5986"/>
</dbReference>
<dbReference type="Pfam" id="PF19448">
    <property type="entry name" value="DUF5986"/>
    <property type="match status" value="1"/>
</dbReference>
<dbReference type="EMBL" id="JAELUP010000014">
    <property type="protein sequence ID" value="MBJ6360919.1"/>
    <property type="molecule type" value="Genomic_DNA"/>
</dbReference>
<comment type="caution">
    <text evidence="2">The sequence shown here is derived from an EMBL/GenBank/DDBJ whole genome shotgun (WGS) entry which is preliminary data.</text>
</comment>
<proteinExistence type="predicted"/>
<protein>
    <submittedName>
        <fullName evidence="2">Uncharacterized protein</fullName>
    </submittedName>
</protein>
<dbReference type="AlphaFoldDB" id="A0A934J3F9"/>
<organism evidence="2 3">
    <name type="scientific">Paenibacillus roseus</name>
    <dbReference type="NCBI Taxonomy" id="2798579"/>
    <lineage>
        <taxon>Bacteria</taxon>
        <taxon>Bacillati</taxon>
        <taxon>Bacillota</taxon>
        <taxon>Bacilli</taxon>
        <taxon>Bacillales</taxon>
        <taxon>Paenibacillaceae</taxon>
        <taxon>Paenibacillus</taxon>
    </lineage>
</organism>
<dbReference type="Proteomes" id="UP000640274">
    <property type="component" value="Unassembled WGS sequence"/>
</dbReference>
<gene>
    <name evidence="2" type="ORF">JFN88_06250</name>
</gene>
<name>A0A934J3F9_9BACL</name>
<sequence>MIYDKESGFLYSLMREKRFLELQGRVNKDRVHYVDALASLNHDLDDSSNIERVFAQDLFDMDGAQWSGEVQTVLQELIMSIDGPIKYYGLITFSSEKDEITSVTAYIPTTDLGIAHQENWNEYITADFSNTYEESAFPIDSEDDDIQIGLRDGVVPQQEEDLVQPKTDEQKEDDEG</sequence>
<evidence type="ECO:0000256" key="1">
    <source>
        <dbReference type="SAM" id="MobiDB-lite"/>
    </source>
</evidence>
<feature type="region of interest" description="Disordered" evidence="1">
    <location>
        <begin position="151"/>
        <end position="176"/>
    </location>
</feature>
<evidence type="ECO:0000313" key="3">
    <source>
        <dbReference type="Proteomes" id="UP000640274"/>
    </source>
</evidence>